<dbReference type="GO" id="GO:0016020">
    <property type="term" value="C:membrane"/>
    <property type="evidence" value="ECO:0007669"/>
    <property type="project" value="UniProtKB-SubCell"/>
</dbReference>
<feature type="transmembrane region" description="Helical" evidence="6">
    <location>
        <begin position="73"/>
        <end position="93"/>
    </location>
</feature>
<evidence type="ECO:0000256" key="2">
    <source>
        <dbReference type="ARBA" id="ARBA00022692"/>
    </source>
</evidence>
<feature type="transmembrane region" description="Helical" evidence="6">
    <location>
        <begin position="450"/>
        <end position="468"/>
    </location>
</feature>
<feature type="transmembrane region" description="Helical" evidence="6">
    <location>
        <begin position="512"/>
        <end position="530"/>
    </location>
</feature>
<dbReference type="EMBL" id="JAHWGI010000307">
    <property type="protein sequence ID" value="KAK3913027.1"/>
    <property type="molecule type" value="Genomic_DNA"/>
</dbReference>
<organism evidence="8 9">
    <name type="scientific">Frankliniella fusca</name>
    <dbReference type="NCBI Taxonomy" id="407009"/>
    <lineage>
        <taxon>Eukaryota</taxon>
        <taxon>Metazoa</taxon>
        <taxon>Ecdysozoa</taxon>
        <taxon>Arthropoda</taxon>
        <taxon>Hexapoda</taxon>
        <taxon>Insecta</taxon>
        <taxon>Pterygota</taxon>
        <taxon>Neoptera</taxon>
        <taxon>Paraneoptera</taxon>
        <taxon>Thysanoptera</taxon>
        <taxon>Terebrantia</taxon>
        <taxon>Thripoidea</taxon>
        <taxon>Thripidae</taxon>
        <taxon>Frankliniella</taxon>
    </lineage>
</organism>
<name>A0AAE1LCF9_9NEOP</name>
<feature type="transmembrane region" description="Helical" evidence="6">
    <location>
        <begin position="232"/>
        <end position="251"/>
    </location>
</feature>
<dbReference type="Pfam" id="PF00083">
    <property type="entry name" value="Sugar_tr"/>
    <property type="match status" value="1"/>
</dbReference>
<evidence type="ECO:0000256" key="3">
    <source>
        <dbReference type="ARBA" id="ARBA00022989"/>
    </source>
</evidence>
<keyword evidence="2 6" id="KW-0812">Transmembrane</keyword>
<dbReference type="PANTHER" id="PTHR48021:SF47">
    <property type="entry name" value="GH17672P"/>
    <property type="match status" value="1"/>
</dbReference>
<dbReference type="PRINTS" id="PR00171">
    <property type="entry name" value="SUGRTRNSPORT"/>
</dbReference>
<feature type="transmembrane region" description="Helical" evidence="6">
    <location>
        <begin position="199"/>
        <end position="220"/>
    </location>
</feature>
<dbReference type="PROSITE" id="PS00216">
    <property type="entry name" value="SUGAR_TRANSPORT_1"/>
    <property type="match status" value="1"/>
</dbReference>
<feature type="region of interest" description="Disordered" evidence="5">
    <location>
        <begin position="1"/>
        <end position="33"/>
    </location>
</feature>
<proteinExistence type="predicted"/>
<dbReference type="InterPro" id="IPR003663">
    <property type="entry name" value="Sugar/inositol_transpt"/>
</dbReference>
<dbReference type="InterPro" id="IPR050549">
    <property type="entry name" value="MFS_Trehalose_Transporter"/>
</dbReference>
<evidence type="ECO:0000256" key="4">
    <source>
        <dbReference type="ARBA" id="ARBA00023136"/>
    </source>
</evidence>
<keyword evidence="3 6" id="KW-1133">Transmembrane helix</keyword>
<keyword evidence="9" id="KW-1185">Reference proteome</keyword>
<dbReference type="Gene3D" id="1.20.1250.20">
    <property type="entry name" value="MFS general substrate transporter like domains"/>
    <property type="match status" value="1"/>
</dbReference>
<feature type="domain" description="Major facilitator superfamily (MFS) profile" evidence="7">
    <location>
        <begin position="108"/>
        <end position="535"/>
    </location>
</feature>
<dbReference type="AlphaFoldDB" id="A0AAE1LCF9"/>
<feature type="transmembrane region" description="Helical" evidence="6">
    <location>
        <begin position="175"/>
        <end position="193"/>
    </location>
</feature>
<dbReference type="PROSITE" id="PS50850">
    <property type="entry name" value="MFS"/>
    <property type="match status" value="1"/>
</dbReference>
<protein>
    <submittedName>
        <fullName evidence="8">Facilitated trehalose transporter Tret1</fullName>
    </submittedName>
</protein>
<feature type="transmembrane region" description="Helical" evidence="6">
    <location>
        <begin position="480"/>
        <end position="500"/>
    </location>
</feature>
<comment type="subcellular location">
    <subcellularLocation>
        <location evidence="1">Membrane</location>
        <topology evidence="1">Multi-pass membrane protein</topology>
    </subcellularLocation>
</comment>
<feature type="transmembrane region" description="Helical" evidence="6">
    <location>
        <begin position="345"/>
        <end position="367"/>
    </location>
</feature>
<evidence type="ECO:0000256" key="5">
    <source>
        <dbReference type="SAM" id="MobiDB-lite"/>
    </source>
</evidence>
<evidence type="ECO:0000313" key="8">
    <source>
        <dbReference type="EMBL" id="KAK3913027.1"/>
    </source>
</evidence>
<dbReference type="GO" id="GO:0022857">
    <property type="term" value="F:transmembrane transporter activity"/>
    <property type="evidence" value="ECO:0007669"/>
    <property type="project" value="InterPro"/>
</dbReference>
<accession>A0AAE1LCF9</accession>
<keyword evidence="4 6" id="KW-0472">Membrane</keyword>
<dbReference type="Proteomes" id="UP001219518">
    <property type="component" value="Unassembled WGS sequence"/>
</dbReference>
<feature type="transmembrane region" description="Helical" evidence="6">
    <location>
        <begin position="379"/>
        <end position="404"/>
    </location>
</feature>
<dbReference type="InterPro" id="IPR005829">
    <property type="entry name" value="Sugar_transporter_CS"/>
</dbReference>
<reference evidence="8" key="1">
    <citation type="submission" date="2021-07" db="EMBL/GenBank/DDBJ databases">
        <authorList>
            <person name="Catto M.A."/>
            <person name="Jacobson A."/>
            <person name="Kennedy G."/>
            <person name="Labadie P."/>
            <person name="Hunt B.G."/>
            <person name="Srinivasan R."/>
        </authorList>
    </citation>
    <scope>NUCLEOTIDE SEQUENCE</scope>
    <source>
        <strain evidence="8">PL_HMW_Pooled</strain>
        <tissue evidence="8">Head</tissue>
    </source>
</reference>
<evidence type="ECO:0000256" key="1">
    <source>
        <dbReference type="ARBA" id="ARBA00004141"/>
    </source>
</evidence>
<evidence type="ECO:0000256" key="6">
    <source>
        <dbReference type="SAM" id="Phobius"/>
    </source>
</evidence>
<sequence>DVADGLGLIAQDGEDSGEPQQQQQQPQPQPGADMSVKLQKVGADGHVDPLIYKGTTEQLEAGKGAPPPVHWHVFWAAGAANLIALAAGCVLCWTSPSLPKFMPGPENATEVVANVTLAGVVNSTAVPFAHPVRETSFTLMPSEAAWVGSLTPLGAAIGPIPAGFLADKFGRKPTLLGDSVLLLLSWVLIAAAGSASWLYAARFIAGVATGCIFAVLPMYIGEIATDSVRSTLGSLMQLSLTVGFMVPFAIGPYVSPLWLAIASAVVPVVFAASFFSMPESPYVLLARGDTLEASEALQWLRGQDRKGIIGEMRKMEEETQEALAKKKPLLQSFLQIFATRGNIKAFYFGCGLLFFQQFSGINAVLFYAQDIFMKTGSSLAPEICTIIIGLVQIAASAGTLALTARFSMKSLLIFSGFGMAAAHGALGYFFHLLITGQDISAVGALPVGSLVFYIIVYCFGFGPLPWAVMGEVFSPDVKAISSSVCASFCWVLGFLITLFFGKVEAEIGGDMTFWALGAFCVLASLFTFLLPNTRGKSLQEIQDMLNGR</sequence>
<feature type="transmembrane region" description="Helical" evidence="6">
    <location>
        <begin position="411"/>
        <end position="430"/>
    </location>
</feature>
<dbReference type="InterPro" id="IPR020846">
    <property type="entry name" value="MFS_dom"/>
</dbReference>
<dbReference type="InterPro" id="IPR005828">
    <property type="entry name" value="MFS_sugar_transport-like"/>
</dbReference>
<dbReference type="PANTHER" id="PTHR48021">
    <property type="match status" value="1"/>
</dbReference>
<reference evidence="8" key="2">
    <citation type="journal article" date="2023" name="BMC Genomics">
        <title>Pest status, molecular evolution, and epigenetic factors derived from the genome assembly of Frankliniella fusca, a thysanopteran phytovirus vector.</title>
        <authorList>
            <person name="Catto M.A."/>
            <person name="Labadie P.E."/>
            <person name="Jacobson A.L."/>
            <person name="Kennedy G.G."/>
            <person name="Srinivasan R."/>
            <person name="Hunt B.G."/>
        </authorList>
    </citation>
    <scope>NUCLEOTIDE SEQUENCE</scope>
    <source>
        <strain evidence="8">PL_HMW_Pooled</strain>
    </source>
</reference>
<evidence type="ECO:0000313" key="9">
    <source>
        <dbReference type="Proteomes" id="UP001219518"/>
    </source>
</evidence>
<gene>
    <name evidence="8" type="ORF">KUF71_022481</name>
</gene>
<evidence type="ECO:0000259" key="7">
    <source>
        <dbReference type="PROSITE" id="PS50850"/>
    </source>
</evidence>
<dbReference type="PROSITE" id="PS00217">
    <property type="entry name" value="SUGAR_TRANSPORT_2"/>
    <property type="match status" value="1"/>
</dbReference>
<dbReference type="SUPFAM" id="SSF103473">
    <property type="entry name" value="MFS general substrate transporter"/>
    <property type="match status" value="1"/>
</dbReference>
<comment type="caution">
    <text evidence="8">The sequence shown here is derived from an EMBL/GenBank/DDBJ whole genome shotgun (WGS) entry which is preliminary data.</text>
</comment>
<feature type="non-terminal residue" evidence="8">
    <location>
        <position position="1"/>
    </location>
</feature>
<dbReference type="InterPro" id="IPR036259">
    <property type="entry name" value="MFS_trans_sf"/>
</dbReference>